<accession>A0ABR1HEM4</accession>
<name>A0ABR1HEM4_9HYPO</name>
<reference evidence="1 2" key="1">
    <citation type="journal article" date="2025" name="Microbiol. Resour. Announc.">
        <title>Draft genome sequences for Neonectria magnoliae and Neonectria punicea, canker pathogens of Liriodendron tulipifera and Acer saccharum in West Virginia.</title>
        <authorList>
            <person name="Petronek H.M."/>
            <person name="Kasson M.T."/>
            <person name="Metheny A.M."/>
            <person name="Stauder C.M."/>
            <person name="Lovett B."/>
            <person name="Lynch S.C."/>
            <person name="Garnas J.R."/>
            <person name="Kasson L.R."/>
            <person name="Stajich J.E."/>
        </authorList>
    </citation>
    <scope>NUCLEOTIDE SEQUENCE [LARGE SCALE GENOMIC DNA]</scope>
    <source>
        <strain evidence="1 2">NRRL 64651</strain>
    </source>
</reference>
<evidence type="ECO:0000313" key="1">
    <source>
        <dbReference type="EMBL" id="KAK7419580.1"/>
    </source>
</evidence>
<dbReference type="EMBL" id="JAZAVK010000147">
    <property type="protein sequence ID" value="KAK7419580.1"/>
    <property type="molecule type" value="Genomic_DNA"/>
</dbReference>
<dbReference type="Proteomes" id="UP001498421">
    <property type="component" value="Unassembled WGS sequence"/>
</dbReference>
<keyword evidence="2" id="KW-1185">Reference proteome</keyword>
<dbReference type="Gene3D" id="3.40.50.1240">
    <property type="entry name" value="Phosphoglycerate mutase-like"/>
    <property type="match status" value="1"/>
</dbReference>
<gene>
    <name evidence="1" type="ORF">QQZ08_010793</name>
</gene>
<comment type="caution">
    <text evidence="1">The sequence shown here is derived from an EMBL/GenBank/DDBJ whole genome shotgun (WGS) entry which is preliminary data.</text>
</comment>
<dbReference type="SUPFAM" id="SSF53254">
    <property type="entry name" value="Phosphoglycerate mutase-like"/>
    <property type="match status" value="1"/>
</dbReference>
<proteinExistence type="predicted"/>
<dbReference type="InterPro" id="IPR029033">
    <property type="entry name" value="His_PPase_superfam"/>
</dbReference>
<organism evidence="1 2">
    <name type="scientific">Neonectria magnoliae</name>
    <dbReference type="NCBI Taxonomy" id="2732573"/>
    <lineage>
        <taxon>Eukaryota</taxon>
        <taxon>Fungi</taxon>
        <taxon>Dikarya</taxon>
        <taxon>Ascomycota</taxon>
        <taxon>Pezizomycotina</taxon>
        <taxon>Sordariomycetes</taxon>
        <taxon>Hypocreomycetidae</taxon>
        <taxon>Hypocreales</taxon>
        <taxon>Nectriaceae</taxon>
        <taxon>Neonectria</taxon>
    </lineage>
</organism>
<evidence type="ECO:0000313" key="2">
    <source>
        <dbReference type="Proteomes" id="UP001498421"/>
    </source>
</evidence>
<sequence>MAAAQAGKKVIISLGSTVINFGRTQVLDNLRELCRGDNLVIFGHQGPDGVTGPDGDQVHHDAYHTKQFKDFMWKGLLETGNEILRKTVFTDREWDIKCKIRHRPWRHQFVFHYEGKERFQGFVSIKYHEHEIASMIEEAGAPSPEIYRHPETAMRVYVVDCANRNEFVLPVDIVYIRHCESGSNIRGIKSGFDLRTYSEEQTRRFITDAINDKGVHIFNGDYCKDGLTSEGQKQAAQKLPYPLDHVKYFVSSPCTRPFQSSRLVVPSFNMTESQAGKAGKPVIHIDRRLREATSWPQDFEPLLKREGGRVYASYLEVKGGNDHDAGRVVGETEVDFTDAIWREDGTQRTLHTMDARMEALEYPETLREAKQRFTSFLKDEVIAAKANYQEHTESGKEGTPKRVWMGHGGALNLLEDKYHCEYTQGADGCWEWKSSAALGYGEVRVFNLCVDGDGAVALKEKPWDNHYAKVFGSRYRHFGSDLSLQYRHPDGSLVDQEKDYEAFFSRARNEVVKVVQEKRTALSVLQGWEAS</sequence>
<protein>
    <submittedName>
        <fullName evidence="1">Uncharacterized protein</fullName>
    </submittedName>
</protein>